<evidence type="ECO:0000259" key="4">
    <source>
        <dbReference type="PROSITE" id="PS50821"/>
    </source>
</evidence>
<dbReference type="Gene3D" id="3.40.50.2300">
    <property type="match status" value="1"/>
</dbReference>
<dbReference type="Pfam" id="PF02170">
    <property type="entry name" value="PAZ"/>
    <property type="match status" value="1"/>
</dbReference>
<dbReference type="PROSITE" id="PS50821">
    <property type="entry name" value="PAZ"/>
    <property type="match status" value="1"/>
</dbReference>
<organism evidence="6 7">
    <name type="scientific">Triticum turgidum subsp. durum</name>
    <name type="common">Durum wheat</name>
    <name type="synonym">Triticum durum</name>
    <dbReference type="NCBI Taxonomy" id="4567"/>
    <lineage>
        <taxon>Eukaryota</taxon>
        <taxon>Viridiplantae</taxon>
        <taxon>Streptophyta</taxon>
        <taxon>Embryophyta</taxon>
        <taxon>Tracheophyta</taxon>
        <taxon>Spermatophyta</taxon>
        <taxon>Magnoliopsida</taxon>
        <taxon>Liliopsida</taxon>
        <taxon>Poales</taxon>
        <taxon>Poaceae</taxon>
        <taxon>BOP clade</taxon>
        <taxon>Pooideae</taxon>
        <taxon>Triticodae</taxon>
        <taxon>Triticeae</taxon>
        <taxon>Triticinae</taxon>
        <taxon>Triticum</taxon>
    </lineage>
</organism>
<dbReference type="CDD" id="cd04657">
    <property type="entry name" value="Piwi_ago-like"/>
    <property type="match status" value="1"/>
</dbReference>
<dbReference type="PANTHER" id="PTHR22891">
    <property type="entry name" value="EUKARYOTIC TRANSLATION INITIATION FACTOR 2C"/>
    <property type="match status" value="1"/>
</dbReference>
<dbReference type="PROSITE" id="PS50822">
    <property type="entry name" value="PIWI"/>
    <property type="match status" value="1"/>
</dbReference>
<sequence>MVKNKRYTPPSARGSTETRSAPRTPGQDPSQRVERAQQHGGGGRLHANTQYSQQGGRGGGQHLSSGGHFQDPASHQPFGGPVKYQAHGYYGHGAPRQRGTPQPYHDGHRSGSHGRGVPATPSVTLPELHQAPQVQNQVPVLRPSPPETGSSSLHVEMNTGQVQLQFQQLDIPGQSSSRQGIQSAPSSTKSVRFPMRPGKGTFGSRCIVKANHFSAELPDKDLHQYDVSITPDIPSRGVNRAVIGQLVTLFRHSLLGGRLPAYDGRKSLYTAGPLPFTSRTFNIVLQDEDDKLGGAQVAQRREKHFTVAIKFAARADLHHLAMFLAGKQPDAPQEAIQVLDIVLRELPTARYSPVARSFYSPNLGRRQQLGDGLESWRGFYQSIRPTQMGLSLNIDMSSTAFIEPLPVIDFVAQLLNRNVSVRPLSDADRVKIKKALRGVKVEVTHRGNMRRKYRIFGLTSQATRELTFPIDDHGTVKTVLKYFQETYGFNIQHTTLPCLQVGNQQRPNFLPMEVCKIVEGQRYSKRLNEKQITALLKVTCQHPQQRELDILQTVNHNAYHEDPYAREFGIRIDERLASVEARVLPPPRLKYHDSGREKDVLPRIGQWNMRHKKMVNGGRVKEWICINFARNVQDSAARSFCRQLADMCEISGMVGGRNTVLVDALSRRIPLVSDRPTIIFGADVTHPHPGEDSSPSIAAVVASQDWPEVTKYAGLVSAQTRRQELIQDLFKVWQDPQRGTVNGGMVRELLLSFHRSTGQKPQRIIFYRDGVSEGQFYQVLLYELDAIRKACASLESNYQPPVTFVVVQKRHHTRLFANNHNDQRSVDTKSGNILPGTVVDSKICHPTEFDFYLCSHAGIQGTSRPAHYHVLWDENNFTADGLQTLTNNLCYTYARCTRSVSIVPPAYYAHLAAFRARFYMEPDTSDGGSVASGATTSRAPPGARGGSRAAGNVAVKPLPELKENVKRVMFYC</sequence>
<dbReference type="Pfam" id="PF08699">
    <property type="entry name" value="ArgoL1"/>
    <property type="match status" value="1"/>
</dbReference>
<dbReference type="Pfam" id="PF16488">
    <property type="entry name" value="ArgoL2"/>
    <property type="match status" value="1"/>
</dbReference>
<dbReference type="Pfam" id="PF02171">
    <property type="entry name" value="Piwi"/>
    <property type="match status" value="1"/>
</dbReference>
<dbReference type="InterPro" id="IPR012337">
    <property type="entry name" value="RNaseH-like_sf"/>
</dbReference>
<dbReference type="Proteomes" id="UP000324705">
    <property type="component" value="Chromosome 6A"/>
</dbReference>
<dbReference type="InterPro" id="IPR024357">
    <property type="entry name" value="Argonaut_Gly-rich"/>
</dbReference>
<feature type="region of interest" description="Disordered" evidence="3">
    <location>
        <begin position="926"/>
        <end position="950"/>
    </location>
</feature>
<dbReference type="SUPFAM" id="SSF53098">
    <property type="entry name" value="Ribonuclease H-like"/>
    <property type="match status" value="1"/>
</dbReference>
<dbReference type="SMART" id="SM00949">
    <property type="entry name" value="PAZ"/>
    <property type="match status" value="1"/>
</dbReference>
<reference evidence="6 7" key="1">
    <citation type="submission" date="2017-09" db="EMBL/GenBank/DDBJ databases">
        <authorList>
            <consortium name="International Durum Wheat Genome Sequencing Consortium (IDWGSC)"/>
            <person name="Milanesi L."/>
        </authorList>
    </citation>
    <scope>NUCLEOTIDE SEQUENCE [LARGE SCALE GENOMIC DNA]</scope>
    <source>
        <strain evidence="7">cv. Svevo</strain>
    </source>
</reference>
<feature type="region of interest" description="Disordered" evidence="3">
    <location>
        <begin position="173"/>
        <end position="196"/>
    </location>
</feature>
<dbReference type="Pfam" id="PF12764">
    <property type="entry name" value="Gly-rich_Ago1"/>
    <property type="match status" value="1"/>
</dbReference>
<dbReference type="Pfam" id="PF16486">
    <property type="entry name" value="ArgoN"/>
    <property type="match status" value="1"/>
</dbReference>
<keyword evidence="2" id="KW-0943">RNA-mediated gene silencing</keyword>
<proteinExistence type="inferred from homology"/>
<gene>
    <name evidence="6" type="ORF">TRITD_6Av1G162420</name>
</gene>
<dbReference type="CDD" id="cd02846">
    <property type="entry name" value="PAZ_argonaute_like"/>
    <property type="match status" value="1"/>
</dbReference>
<comment type="similarity">
    <text evidence="1">Belongs to the argonaute family. Ago subfamily.</text>
</comment>
<feature type="compositionally biased region" description="Polar residues" evidence="3">
    <location>
        <begin position="173"/>
        <end position="190"/>
    </location>
</feature>
<dbReference type="InterPro" id="IPR036397">
    <property type="entry name" value="RNaseH_sf"/>
</dbReference>
<keyword evidence="7" id="KW-1185">Reference proteome</keyword>
<dbReference type="Gramene" id="TRITD6Av1G162420.3">
    <property type="protein sequence ID" value="TRITD6Av1G162420.3"/>
    <property type="gene ID" value="TRITD6Av1G162420"/>
</dbReference>
<dbReference type="SMART" id="SM01163">
    <property type="entry name" value="DUF1785"/>
    <property type="match status" value="1"/>
</dbReference>
<feature type="region of interest" description="Disordered" evidence="3">
    <location>
        <begin position="1"/>
        <end position="123"/>
    </location>
</feature>
<protein>
    <submittedName>
        <fullName evidence="6">Uncharacterized protein</fullName>
    </submittedName>
</protein>
<dbReference type="InterPro" id="IPR036085">
    <property type="entry name" value="PAZ_dom_sf"/>
</dbReference>
<dbReference type="InterPro" id="IPR014811">
    <property type="entry name" value="ArgoL1"/>
</dbReference>
<dbReference type="InterPro" id="IPR032472">
    <property type="entry name" value="ArgoL2"/>
</dbReference>
<dbReference type="EMBL" id="LT934121">
    <property type="protein sequence ID" value="VAI47965.1"/>
    <property type="molecule type" value="Genomic_DNA"/>
</dbReference>
<evidence type="ECO:0000256" key="1">
    <source>
        <dbReference type="ARBA" id="ARBA00008201"/>
    </source>
</evidence>
<dbReference type="InterPro" id="IPR032474">
    <property type="entry name" value="Argonaute_N"/>
</dbReference>
<dbReference type="SMART" id="SM00950">
    <property type="entry name" value="Piwi"/>
    <property type="match status" value="1"/>
</dbReference>
<name>A0A9R0Y4A3_TRITD</name>
<evidence type="ECO:0000313" key="6">
    <source>
        <dbReference type="EMBL" id="VAI47965.1"/>
    </source>
</evidence>
<dbReference type="GO" id="GO:0003723">
    <property type="term" value="F:RNA binding"/>
    <property type="evidence" value="ECO:0007669"/>
    <property type="project" value="InterPro"/>
</dbReference>
<dbReference type="FunFam" id="2.170.260.10:FF:000001">
    <property type="entry name" value="Protein argonaute-2"/>
    <property type="match status" value="1"/>
</dbReference>
<dbReference type="GO" id="GO:0031047">
    <property type="term" value="P:regulatory ncRNA-mediated gene silencing"/>
    <property type="evidence" value="ECO:0007669"/>
    <property type="project" value="UniProtKB-KW"/>
</dbReference>
<evidence type="ECO:0000259" key="5">
    <source>
        <dbReference type="PROSITE" id="PS50822"/>
    </source>
</evidence>
<dbReference type="FunFam" id="3.30.420.10:FF:000013">
    <property type="entry name" value="protein argonaute 10-like"/>
    <property type="match status" value="1"/>
</dbReference>
<feature type="compositionally biased region" description="Low complexity" evidence="3">
    <location>
        <begin position="937"/>
        <end position="950"/>
    </location>
</feature>
<dbReference type="InterPro" id="IPR003165">
    <property type="entry name" value="Piwi"/>
</dbReference>
<evidence type="ECO:0000256" key="3">
    <source>
        <dbReference type="SAM" id="MobiDB-lite"/>
    </source>
</evidence>
<accession>A0A9R0Y4A3</accession>
<dbReference type="InterPro" id="IPR003100">
    <property type="entry name" value="PAZ_dom"/>
</dbReference>
<evidence type="ECO:0000313" key="7">
    <source>
        <dbReference type="Proteomes" id="UP000324705"/>
    </source>
</evidence>
<evidence type="ECO:0000256" key="2">
    <source>
        <dbReference type="ARBA" id="ARBA00023158"/>
    </source>
</evidence>
<dbReference type="AlphaFoldDB" id="A0A9R0Y4A3"/>
<dbReference type="SUPFAM" id="SSF101690">
    <property type="entry name" value="PAZ domain"/>
    <property type="match status" value="1"/>
</dbReference>
<dbReference type="InterPro" id="IPR045246">
    <property type="entry name" value="Piwi_ago-like"/>
</dbReference>
<feature type="domain" description="PAZ" evidence="4">
    <location>
        <begin position="406"/>
        <end position="519"/>
    </location>
</feature>
<dbReference type="Gene3D" id="2.170.260.10">
    <property type="entry name" value="paz domain"/>
    <property type="match status" value="1"/>
</dbReference>
<dbReference type="Gene3D" id="3.30.420.10">
    <property type="entry name" value="Ribonuclease H-like superfamily/Ribonuclease H"/>
    <property type="match status" value="1"/>
</dbReference>
<feature type="domain" description="Piwi" evidence="5">
    <location>
        <begin position="654"/>
        <end position="921"/>
    </location>
</feature>